<proteinExistence type="predicted"/>
<dbReference type="AlphaFoldDB" id="A0A165KLJ8"/>
<feature type="transmembrane region" description="Helical" evidence="2">
    <location>
        <begin position="114"/>
        <end position="143"/>
    </location>
</feature>
<sequence length="305" mass="33576">MARPVLSVEIPLSKQPLPYHASESAVAAPSVESLASTLVAPSTESLASTLVSHSVAASPSKKASRTQRKQPPRSQQTPRVQHAHSDAIAEEYRLIRAQMNKRHVEDPLTWLEIVFYWFMSMLFAMGLSAAITAITTYASWYVLQGREPYASNFNIVYVGPLGAAILSIIPSTTMYVCDELLVRRFHANWPHVSWPLVNWSDVGRIRLPMEDSGLPQPSSRKHKAMSADWITFWLTIAYVLAGAVFGPWLGWKLNPQGAINNTMTIAATLKCGALGASMVLSIPALWLSTMYGTRMYNGGKNLDGC</sequence>
<protein>
    <submittedName>
        <fullName evidence="3">Uncharacterized protein</fullName>
    </submittedName>
</protein>
<keyword evidence="2" id="KW-1133">Transmembrane helix</keyword>
<feature type="compositionally biased region" description="Basic residues" evidence="1">
    <location>
        <begin position="62"/>
        <end position="71"/>
    </location>
</feature>
<keyword evidence="4" id="KW-1185">Reference proteome</keyword>
<feature type="transmembrane region" description="Helical" evidence="2">
    <location>
        <begin position="155"/>
        <end position="177"/>
    </location>
</feature>
<dbReference type="OrthoDB" id="10553397at2759"/>
<accession>A0A165KLJ8</accession>
<reference evidence="3 4" key="1">
    <citation type="journal article" date="2016" name="Mol. Biol. Evol.">
        <title>Comparative Genomics of Early-Diverging Mushroom-Forming Fungi Provides Insights into the Origins of Lignocellulose Decay Capabilities.</title>
        <authorList>
            <person name="Nagy L.G."/>
            <person name="Riley R."/>
            <person name="Tritt A."/>
            <person name="Adam C."/>
            <person name="Daum C."/>
            <person name="Floudas D."/>
            <person name="Sun H."/>
            <person name="Yadav J.S."/>
            <person name="Pangilinan J."/>
            <person name="Larsson K.H."/>
            <person name="Matsuura K."/>
            <person name="Barry K."/>
            <person name="Labutti K."/>
            <person name="Kuo R."/>
            <person name="Ohm R.A."/>
            <person name="Bhattacharya S.S."/>
            <person name="Shirouzu T."/>
            <person name="Yoshinaga Y."/>
            <person name="Martin F.M."/>
            <person name="Grigoriev I.V."/>
            <person name="Hibbett D.S."/>
        </authorList>
    </citation>
    <scope>NUCLEOTIDE SEQUENCE [LARGE SCALE GENOMIC DNA]</scope>
    <source>
        <strain evidence="3 4">L-15889</strain>
    </source>
</reference>
<feature type="region of interest" description="Disordered" evidence="1">
    <location>
        <begin position="53"/>
        <end position="83"/>
    </location>
</feature>
<evidence type="ECO:0000313" key="3">
    <source>
        <dbReference type="EMBL" id="KZT63292.1"/>
    </source>
</evidence>
<evidence type="ECO:0000256" key="1">
    <source>
        <dbReference type="SAM" id="MobiDB-lite"/>
    </source>
</evidence>
<keyword evidence="2" id="KW-0472">Membrane</keyword>
<gene>
    <name evidence="3" type="ORF">DAEQUDRAFT_770745</name>
</gene>
<evidence type="ECO:0000313" key="4">
    <source>
        <dbReference type="Proteomes" id="UP000076727"/>
    </source>
</evidence>
<keyword evidence="2" id="KW-0812">Transmembrane</keyword>
<feature type="transmembrane region" description="Helical" evidence="2">
    <location>
        <begin position="263"/>
        <end position="287"/>
    </location>
</feature>
<feature type="transmembrane region" description="Helical" evidence="2">
    <location>
        <begin position="229"/>
        <end position="251"/>
    </location>
</feature>
<dbReference type="Proteomes" id="UP000076727">
    <property type="component" value="Unassembled WGS sequence"/>
</dbReference>
<evidence type="ECO:0000256" key="2">
    <source>
        <dbReference type="SAM" id="Phobius"/>
    </source>
</evidence>
<dbReference type="EMBL" id="KV429201">
    <property type="protein sequence ID" value="KZT63292.1"/>
    <property type="molecule type" value="Genomic_DNA"/>
</dbReference>
<organism evidence="3 4">
    <name type="scientific">Daedalea quercina L-15889</name>
    <dbReference type="NCBI Taxonomy" id="1314783"/>
    <lineage>
        <taxon>Eukaryota</taxon>
        <taxon>Fungi</taxon>
        <taxon>Dikarya</taxon>
        <taxon>Basidiomycota</taxon>
        <taxon>Agaricomycotina</taxon>
        <taxon>Agaricomycetes</taxon>
        <taxon>Polyporales</taxon>
        <taxon>Fomitopsis</taxon>
    </lineage>
</organism>
<name>A0A165KLJ8_9APHY</name>